<keyword evidence="1" id="KW-1133">Transmembrane helix</keyword>
<name>A0A0A7EIJ0_9GAMM</name>
<protein>
    <submittedName>
        <fullName evidence="2">Membrane protein</fullName>
    </submittedName>
</protein>
<dbReference type="STRING" id="1348114.OM33_11115"/>
<feature type="transmembrane region" description="Helical" evidence="1">
    <location>
        <begin position="12"/>
        <end position="30"/>
    </location>
</feature>
<dbReference type="RefSeq" id="WP_038643288.1">
    <property type="nucleotide sequence ID" value="NZ_CP009888.1"/>
</dbReference>
<evidence type="ECO:0000313" key="2">
    <source>
        <dbReference type="EMBL" id="AIY66363.1"/>
    </source>
</evidence>
<dbReference type="Proteomes" id="UP000030341">
    <property type="component" value="Chromosome 1"/>
</dbReference>
<keyword evidence="1" id="KW-0812">Transmembrane</keyword>
<feature type="transmembrane region" description="Helical" evidence="1">
    <location>
        <begin position="79"/>
        <end position="97"/>
    </location>
</feature>
<proteinExistence type="predicted"/>
<dbReference type="HOGENOM" id="CLU_1979669_0_0_6"/>
<dbReference type="OrthoDB" id="6314396at2"/>
<sequence>MDKKIILKGIAYSLFSPFVIGCLIGMYYVFTLESGNSQLFFSILLSAVANAHIVGLTMGICVLPVYLYLVKRSKTNNTAVLTAALFGGALFSFMFNVASGQVFIVNTTMAILAAGIFIVTQKKQI</sequence>
<dbReference type="PROSITE" id="PS51257">
    <property type="entry name" value="PROKAR_LIPOPROTEIN"/>
    <property type="match status" value="1"/>
</dbReference>
<dbReference type="EMBL" id="CP009888">
    <property type="protein sequence ID" value="AIY66363.1"/>
    <property type="molecule type" value="Genomic_DNA"/>
</dbReference>
<keyword evidence="1" id="KW-0472">Membrane</keyword>
<dbReference type="eggNOG" id="ENOG5032SJN">
    <property type="taxonomic scope" value="Bacteria"/>
</dbReference>
<keyword evidence="3" id="KW-1185">Reference proteome</keyword>
<dbReference type="AlphaFoldDB" id="A0A0A7EIJ0"/>
<gene>
    <name evidence="2" type="ORF">OM33_11115</name>
</gene>
<accession>A0A0A7EIJ0</accession>
<evidence type="ECO:0000256" key="1">
    <source>
        <dbReference type="SAM" id="Phobius"/>
    </source>
</evidence>
<evidence type="ECO:0000313" key="3">
    <source>
        <dbReference type="Proteomes" id="UP000030341"/>
    </source>
</evidence>
<feature type="transmembrane region" description="Helical" evidence="1">
    <location>
        <begin position="103"/>
        <end position="120"/>
    </location>
</feature>
<dbReference type="KEGG" id="pseo:OM33_11115"/>
<organism evidence="2 3">
    <name type="scientific">Pseudoalteromonas piratica</name>
    <dbReference type="NCBI Taxonomy" id="1348114"/>
    <lineage>
        <taxon>Bacteria</taxon>
        <taxon>Pseudomonadati</taxon>
        <taxon>Pseudomonadota</taxon>
        <taxon>Gammaproteobacteria</taxon>
        <taxon>Alteromonadales</taxon>
        <taxon>Pseudoalteromonadaceae</taxon>
        <taxon>Pseudoalteromonas</taxon>
    </lineage>
</organism>
<reference evidence="2 3" key="1">
    <citation type="submission" date="2014-11" db="EMBL/GenBank/DDBJ databases">
        <title>Complete Genome Sequence of Pseudoalteromonas sp. Strain OCN003 Isolated from Kaneohe Bay, Oahu, Hawaii.</title>
        <authorList>
            <person name="Beurmann S."/>
            <person name="Videau P."/>
            <person name="Ushijima B."/>
            <person name="Smith A.M."/>
            <person name="Aeby G.S."/>
            <person name="Callahan S.M."/>
            <person name="Belcaid M."/>
        </authorList>
    </citation>
    <scope>NUCLEOTIDE SEQUENCE [LARGE SCALE GENOMIC DNA]</scope>
    <source>
        <strain evidence="2 3">OCN003</strain>
    </source>
</reference>
<feature type="transmembrane region" description="Helical" evidence="1">
    <location>
        <begin position="42"/>
        <end position="67"/>
    </location>
</feature>